<dbReference type="eggNOG" id="COG0009">
    <property type="taxonomic scope" value="Bacteria"/>
</dbReference>
<evidence type="ECO:0000313" key="16">
    <source>
        <dbReference type="EMBL" id="EPX81777.1"/>
    </source>
</evidence>
<keyword evidence="8 13" id="KW-0548">Nucleotidyltransferase</keyword>
<dbReference type="RefSeq" id="WP_021101276.1">
    <property type="nucleotide sequence ID" value="NZ_KE557310.1"/>
</dbReference>
<evidence type="ECO:0000256" key="5">
    <source>
        <dbReference type="ARBA" id="ARBA00022490"/>
    </source>
</evidence>
<dbReference type="OrthoDB" id="9814580at2"/>
<evidence type="ECO:0000256" key="10">
    <source>
        <dbReference type="ARBA" id="ARBA00022840"/>
    </source>
</evidence>
<comment type="similarity">
    <text evidence="2 13">Belongs to the SUA5 family.</text>
</comment>
<keyword evidence="17" id="KW-1185">Reference proteome</keyword>
<dbReference type="HOGENOM" id="CLU_031397_0_2_5"/>
<dbReference type="GO" id="GO:0005737">
    <property type="term" value="C:cytoplasm"/>
    <property type="evidence" value="ECO:0007669"/>
    <property type="project" value="UniProtKB-SubCell"/>
</dbReference>
<dbReference type="STRING" id="1123360.thalar_00335"/>
<feature type="binding site" evidence="14">
    <location>
        <position position="140"/>
    </location>
    <ligand>
        <name>L-threonine</name>
        <dbReference type="ChEBI" id="CHEBI:57926"/>
    </ligand>
</feature>
<dbReference type="NCBIfam" id="TIGR00057">
    <property type="entry name" value="L-threonylcarbamoyladenylate synthase"/>
    <property type="match status" value="1"/>
</dbReference>
<comment type="subcellular location">
    <subcellularLocation>
        <location evidence="1 13">Cytoplasm</location>
    </subcellularLocation>
</comment>
<dbReference type="GO" id="GO:0003725">
    <property type="term" value="F:double-stranded RNA binding"/>
    <property type="evidence" value="ECO:0007669"/>
    <property type="project" value="UniProtKB-UniRule"/>
</dbReference>
<feature type="binding site" evidence="14">
    <location>
        <position position="228"/>
    </location>
    <ligand>
        <name>ATP</name>
        <dbReference type="ChEBI" id="CHEBI:30616"/>
    </ligand>
</feature>
<keyword evidence="10 13" id="KW-0067">ATP-binding</keyword>
<dbReference type="Pfam" id="PF01300">
    <property type="entry name" value="Sua5_yciO_yrdC"/>
    <property type="match status" value="1"/>
</dbReference>
<dbReference type="FunFam" id="3.90.870.10:FF:000009">
    <property type="entry name" value="Threonylcarbamoyl-AMP synthase, putative"/>
    <property type="match status" value="1"/>
</dbReference>
<accession>S9QQ50</accession>
<evidence type="ECO:0000256" key="12">
    <source>
        <dbReference type="ARBA" id="ARBA00048366"/>
    </source>
</evidence>
<gene>
    <name evidence="16" type="ORF">thalar_00335</name>
</gene>
<dbReference type="AlphaFoldDB" id="S9QQ50"/>
<keyword evidence="7 13" id="KW-0819">tRNA processing</keyword>
<dbReference type="GO" id="GO:0000049">
    <property type="term" value="F:tRNA binding"/>
    <property type="evidence" value="ECO:0007669"/>
    <property type="project" value="TreeGrafter"/>
</dbReference>
<evidence type="ECO:0000256" key="6">
    <source>
        <dbReference type="ARBA" id="ARBA00022679"/>
    </source>
</evidence>
<dbReference type="InterPro" id="IPR006070">
    <property type="entry name" value="Sua5-like_dom"/>
</dbReference>
<evidence type="ECO:0000313" key="17">
    <source>
        <dbReference type="Proteomes" id="UP000015351"/>
    </source>
</evidence>
<comment type="caution">
    <text evidence="16">The sequence shown here is derived from an EMBL/GenBank/DDBJ whole genome shotgun (WGS) entry which is preliminary data.</text>
</comment>
<name>S9QQ50_9RHOB</name>
<organism evidence="16 17">
    <name type="scientific">Litoreibacter arenae DSM 19593</name>
    <dbReference type="NCBI Taxonomy" id="1123360"/>
    <lineage>
        <taxon>Bacteria</taxon>
        <taxon>Pseudomonadati</taxon>
        <taxon>Pseudomonadota</taxon>
        <taxon>Alphaproteobacteria</taxon>
        <taxon>Rhodobacterales</taxon>
        <taxon>Roseobacteraceae</taxon>
        <taxon>Litoreibacter</taxon>
    </lineage>
</organism>
<evidence type="ECO:0000256" key="7">
    <source>
        <dbReference type="ARBA" id="ARBA00022694"/>
    </source>
</evidence>
<dbReference type="Gene3D" id="3.40.50.11030">
    <property type="entry name" value="Threonylcarbamoyl-AMP synthase, C-terminal domain"/>
    <property type="match status" value="1"/>
</dbReference>
<dbReference type="SUPFAM" id="SSF55821">
    <property type="entry name" value="YrdC/RibB"/>
    <property type="match status" value="1"/>
</dbReference>
<feature type="binding site" evidence="14">
    <location>
        <position position="33"/>
    </location>
    <ligand>
        <name>L-threonine</name>
        <dbReference type="ChEBI" id="CHEBI:57926"/>
    </ligand>
</feature>
<dbReference type="EMBL" id="AONI01000005">
    <property type="protein sequence ID" value="EPX81777.1"/>
    <property type="molecule type" value="Genomic_DNA"/>
</dbReference>
<dbReference type="InterPro" id="IPR050156">
    <property type="entry name" value="TC-AMP_synthase_SUA5"/>
</dbReference>
<dbReference type="PATRIC" id="fig|1123360.3.peg.332"/>
<evidence type="ECO:0000256" key="1">
    <source>
        <dbReference type="ARBA" id="ARBA00004496"/>
    </source>
</evidence>
<keyword evidence="9 13" id="KW-0547">Nucleotide-binding</keyword>
<dbReference type="PANTHER" id="PTHR17490">
    <property type="entry name" value="SUA5"/>
    <property type="match status" value="1"/>
</dbReference>
<dbReference type="GO" id="GO:0008033">
    <property type="term" value="P:tRNA processing"/>
    <property type="evidence" value="ECO:0007669"/>
    <property type="project" value="UniProtKB-KW"/>
</dbReference>
<reference evidence="17" key="1">
    <citation type="journal article" date="2013" name="Stand. Genomic Sci.">
        <title>Genome sequence of the Litoreibacter arenae type strain (DSM 19593(T)), a member of the Roseobacter clade isolated from sea sand.</title>
        <authorList>
            <person name="Riedel T."/>
            <person name="Fiebig A."/>
            <person name="Petersen J."/>
            <person name="Gronow S."/>
            <person name="Kyrpides N.C."/>
            <person name="Goker M."/>
            <person name="Klenk H.P."/>
        </authorList>
    </citation>
    <scope>NUCLEOTIDE SEQUENCE [LARGE SCALE GENOMIC DNA]</scope>
    <source>
        <strain evidence="17">DSM 19593</strain>
    </source>
</reference>
<dbReference type="GO" id="GO:0061710">
    <property type="term" value="F:L-threonylcarbamoyladenylate synthase"/>
    <property type="evidence" value="ECO:0007669"/>
    <property type="project" value="UniProtKB-EC"/>
</dbReference>
<dbReference type="InterPro" id="IPR038385">
    <property type="entry name" value="Sua5/YwlC_C"/>
</dbReference>
<feature type="binding site" evidence="14">
    <location>
        <position position="192"/>
    </location>
    <ligand>
        <name>ATP</name>
        <dbReference type="ChEBI" id="CHEBI:30616"/>
    </ligand>
</feature>
<evidence type="ECO:0000256" key="8">
    <source>
        <dbReference type="ARBA" id="ARBA00022695"/>
    </source>
</evidence>
<comment type="catalytic activity">
    <reaction evidence="12 13">
        <text>L-threonine + hydrogencarbonate + ATP = L-threonylcarbamoyladenylate + diphosphate + H2O</text>
        <dbReference type="Rhea" id="RHEA:36407"/>
        <dbReference type="ChEBI" id="CHEBI:15377"/>
        <dbReference type="ChEBI" id="CHEBI:17544"/>
        <dbReference type="ChEBI" id="CHEBI:30616"/>
        <dbReference type="ChEBI" id="CHEBI:33019"/>
        <dbReference type="ChEBI" id="CHEBI:57926"/>
        <dbReference type="ChEBI" id="CHEBI:73682"/>
        <dbReference type="EC" id="2.7.7.87"/>
    </reaction>
</comment>
<keyword evidence="5 13" id="KW-0963">Cytoplasm</keyword>
<sequence length="321" mass="33022">MTGINTLTLGRADLPKAAKLLQDGRLVAFPTETVYGLGADARNGQAVAAIYAAKGRPSFNPLIVHVATMAQAETLAHFDDDARAMAQAFWPGPLSLVLSLRDDHGLSSLVTAGLNTVAIRMPAQPLARDLLTLADCPVAAPSANPSGQISPTTAAHVLAGLSGRIDAVLDDGPCEVGVESTIVATNPVRLLRPGGLPVEALEAAIGQPLSRELNPDTPTAPGQLTSHYAPDAPVLLNQTEGAPMLGFGPVNGALNLSPAGDLHEAAANLFAMLREMDEIAQGDTIHVAPIPMTGLGLAINDRLSRAAAPRPSRPPATASTD</sequence>
<feature type="binding site" evidence="14">
    <location>
        <position position="60"/>
    </location>
    <ligand>
        <name>ATP</name>
        <dbReference type="ChEBI" id="CHEBI:30616"/>
    </ligand>
</feature>
<dbReference type="InterPro" id="IPR010923">
    <property type="entry name" value="T(6)A37_SUA5"/>
</dbReference>
<evidence type="ECO:0000256" key="14">
    <source>
        <dbReference type="PIRSR" id="PIRSR004930-1"/>
    </source>
</evidence>
<evidence type="ECO:0000256" key="2">
    <source>
        <dbReference type="ARBA" id="ARBA00007663"/>
    </source>
</evidence>
<feature type="binding site" evidence="14">
    <location>
        <position position="65"/>
    </location>
    <ligand>
        <name>L-threonine</name>
        <dbReference type="ChEBI" id="CHEBI:57926"/>
    </ligand>
</feature>
<dbReference type="Pfam" id="PF03481">
    <property type="entry name" value="Sua5_C"/>
    <property type="match status" value="1"/>
</dbReference>
<protein>
    <recommendedName>
        <fullName evidence="4 13">Threonylcarbamoyl-AMP synthase</fullName>
        <shortName evidence="13">TC-AMP synthase</shortName>
        <ecNumber evidence="3 13">2.7.7.87</ecNumber>
    </recommendedName>
    <alternativeName>
        <fullName evidence="11 13">L-threonylcarbamoyladenylate synthase</fullName>
    </alternativeName>
</protein>
<feature type="domain" description="YrdC-like" evidence="15">
    <location>
        <begin position="11"/>
        <end position="196"/>
    </location>
</feature>
<feature type="binding site" evidence="14">
    <location>
        <position position="180"/>
    </location>
    <ligand>
        <name>L-threonine</name>
        <dbReference type="ChEBI" id="CHEBI:57926"/>
    </ligand>
</feature>
<dbReference type="GO" id="GO:0005524">
    <property type="term" value="F:ATP binding"/>
    <property type="evidence" value="ECO:0007669"/>
    <property type="project" value="UniProtKB-UniRule"/>
</dbReference>
<feature type="binding site" evidence="14">
    <location>
        <position position="116"/>
    </location>
    <ligand>
        <name>ATP</name>
        <dbReference type="ChEBI" id="CHEBI:30616"/>
    </ligand>
</feature>
<comment type="function">
    <text evidence="13">Required for the formation of a threonylcarbamoyl group on adenosine at position 37 (t(6)A37) in tRNAs that read codons beginning with adenine.</text>
</comment>
<dbReference type="GO" id="GO:0006450">
    <property type="term" value="P:regulation of translational fidelity"/>
    <property type="evidence" value="ECO:0007669"/>
    <property type="project" value="TreeGrafter"/>
</dbReference>
<dbReference type="Proteomes" id="UP000015351">
    <property type="component" value="Unassembled WGS sequence"/>
</dbReference>
<dbReference type="PROSITE" id="PS51163">
    <property type="entry name" value="YRDC"/>
    <property type="match status" value="1"/>
</dbReference>
<feature type="binding site" evidence="14">
    <location>
        <position position="150"/>
    </location>
    <ligand>
        <name>ATP</name>
        <dbReference type="ChEBI" id="CHEBI:30616"/>
    </ligand>
</feature>
<evidence type="ECO:0000259" key="15">
    <source>
        <dbReference type="PROSITE" id="PS51163"/>
    </source>
</evidence>
<feature type="binding site" evidence="14">
    <location>
        <position position="120"/>
    </location>
    <ligand>
        <name>L-threonine</name>
        <dbReference type="ChEBI" id="CHEBI:57926"/>
    </ligand>
</feature>
<proteinExistence type="inferred from homology"/>
<evidence type="ECO:0000256" key="9">
    <source>
        <dbReference type="ARBA" id="ARBA00022741"/>
    </source>
</evidence>
<evidence type="ECO:0000256" key="4">
    <source>
        <dbReference type="ARBA" id="ARBA00015492"/>
    </source>
</evidence>
<dbReference type="PIRSF" id="PIRSF004930">
    <property type="entry name" value="Tln_factor_SUA5"/>
    <property type="match status" value="1"/>
</dbReference>
<keyword evidence="6 13" id="KW-0808">Transferase</keyword>
<dbReference type="PANTHER" id="PTHR17490:SF16">
    <property type="entry name" value="THREONYLCARBAMOYL-AMP SYNTHASE"/>
    <property type="match status" value="1"/>
</dbReference>
<feature type="binding site" evidence="14">
    <location>
        <position position="142"/>
    </location>
    <ligand>
        <name>L-threonine</name>
        <dbReference type="ChEBI" id="CHEBI:57926"/>
    </ligand>
</feature>
<dbReference type="InterPro" id="IPR017945">
    <property type="entry name" value="DHBP_synth_RibB-like_a/b_dom"/>
</dbReference>
<evidence type="ECO:0000256" key="11">
    <source>
        <dbReference type="ARBA" id="ARBA00029774"/>
    </source>
</evidence>
<evidence type="ECO:0000256" key="3">
    <source>
        <dbReference type="ARBA" id="ARBA00012584"/>
    </source>
</evidence>
<dbReference type="EC" id="2.7.7.87" evidence="3 13"/>
<evidence type="ECO:0000256" key="13">
    <source>
        <dbReference type="PIRNR" id="PIRNR004930"/>
    </source>
</evidence>
<dbReference type="InterPro" id="IPR005145">
    <property type="entry name" value="Sua5_C"/>
</dbReference>
<feature type="binding site" evidence="14">
    <location>
        <position position="56"/>
    </location>
    <ligand>
        <name>ATP</name>
        <dbReference type="ChEBI" id="CHEBI:30616"/>
    </ligand>
</feature>
<dbReference type="Gene3D" id="3.90.870.10">
    <property type="entry name" value="DHBP synthase"/>
    <property type="match status" value="1"/>
</dbReference>